<evidence type="ECO:0000259" key="2">
    <source>
        <dbReference type="SMART" id="SM00226"/>
    </source>
</evidence>
<organism evidence="3 4">
    <name type="scientific">Rhodoblastus acidophilus</name>
    <name type="common">Rhodopseudomonas acidophila</name>
    <dbReference type="NCBI Taxonomy" id="1074"/>
    <lineage>
        <taxon>Bacteria</taxon>
        <taxon>Pseudomonadati</taxon>
        <taxon>Pseudomonadota</taxon>
        <taxon>Alphaproteobacteria</taxon>
        <taxon>Hyphomicrobiales</taxon>
        <taxon>Rhodoblastaceae</taxon>
        <taxon>Rhodoblastus</taxon>
    </lineage>
</organism>
<evidence type="ECO:0000313" key="4">
    <source>
        <dbReference type="Proteomes" id="UP000439113"/>
    </source>
</evidence>
<dbReference type="GO" id="GO:0046685">
    <property type="term" value="P:response to arsenic-containing substance"/>
    <property type="evidence" value="ECO:0007669"/>
    <property type="project" value="UniProtKB-KW"/>
</dbReference>
<dbReference type="OrthoDB" id="9793058at2"/>
<dbReference type="Gene3D" id="3.40.50.2300">
    <property type="match status" value="1"/>
</dbReference>
<reference evidence="3 4" key="1">
    <citation type="submission" date="2019-11" db="EMBL/GenBank/DDBJ databases">
        <title>Whole-genome sequence of a Rhodoblastus acidophilus DSM 142.</title>
        <authorList>
            <person name="Kyndt J.A."/>
            <person name="Meyer T.E."/>
        </authorList>
    </citation>
    <scope>NUCLEOTIDE SEQUENCE [LARGE SCALE GENOMIC DNA]</scope>
    <source>
        <strain evidence="3 4">DSM 142</strain>
    </source>
</reference>
<name>A0A6N8DPR6_RHOAC</name>
<accession>A0A6N8DPR6</accession>
<dbReference type="Proteomes" id="UP000439113">
    <property type="component" value="Unassembled WGS sequence"/>
</dbReference>
<keyword evidence="1" id="KW-0059">Arsenical resistance</keyword>
<dbReference type="Pfam" id="PF01451">
    <property type="entry name" value="LMWPc"/>
    <property type="match status" value="1"/>
</dbReference>
<dbReference type="CDD" id="cd16345">
    <property type="entry name" value="LMWP_ArsC"/>
    <property type="match status" value="1"/>
</dbReference>
<dbReference type="InterPro" id="IPR036196">
    <property type="entry name" value="Ptyr_pPase_sf"/>
</dbReference>
<protein>
    <submittedName>
        <fullName evidence="3">Arsenate reductase ArsC</fullName>
    </submittedName>
</protein>
<feature type="domain" description="Phosphotyrosine protein phosphatase I" evidence="2">
    <location>
        <begin position="6"/>
        <end position="144"/>
    </location>
</feature>
<dbReference type="SMART" id="SM00226">
    <property type="entry name" value="LMWPc"/>
    <property type="match status" value="1"/>
</dbReference>
<dbReference type="SUPFAM" id="SSF52788">
    <property type="entry name" value="Phosphotyrosine protein phosphatases I"/>
    <property type="match status" value="1"/>
</dbReference>
<dbReference type="InterPro" id="IPR023485">
    <property type="entry name" value="Ptyr_pPase"/>
</dbReference>
<dbReference type="RefSeq" id="WP_155447088.1">
    <property type="nucleotide sequence ID" value="NZ_JAOQNR010000016.1"/>
</dbReference>
<evidence type="ECO:0000313" key="3">
    <source>
        <dbReference type="EMBL" id="MTV32397.1"/>
    </source>
</evidence>
<dbReference type="PANTHER" id="PTHR43428">
    <property type="entry name" value="ARSENATE REDUCTASE"/>
    <property type="match status" value="1"/>
</dbReference>
<dbReference type="AlphaFoldDB" id="A0A6N8DPR6"/>
<comment type="caution">
    <text evidence="3">The sequence shown here is derived from an EMBL/GenBank/DDBJ whole genome shotgun (WGS) entry which is preliminary data.</text>
</comment>
<dbReference type="EMBL" id="WNKS01000016">
    <property type="protein sequence ID" value="MTV32397.1"/>
    <property type="molecule type" value="Genomic_DNA"/>
</dbReference>
<proteinExistence type="predicted"/>
<gene>
    <name evidence="3" type="ORF">GJ654_15520</name>
</gene>
<evidence type="ECO:0000256" key="1">
    <source>
        <dbReference type="ARBA" id="ARBA00022849"/>
    </source>
</evidence>
<sequence length="176" mass="19276">MSDRIYNVLFLCTGNSARSILAESILRKDGAGRFNAFSAGSQPKGEVNPYAFKTLAAYGYPDDGLRSKNWQEFASPGSPHLDFVFTVCDNAAGEACPIWPGQPFTAHWGIEDPAAVDGADIEKQRAFNLTFRYLRNRIALLLALRLNQLDKLALLTKLREIGETEGATHLAEGGVK</sequence>
<dbReference type="PANTHER" id="PTHR43428:SF1">
    <property type="entry name" value="ARSENATE REDUCTASE"/>
    <property type="match status" value="1"/>
</dbReference>